<reference evidence="9 10" key="1">
    <citation type="submission" date="2024-07" db="EMBL/GenBank/DDBJ databases">
        <title>Draft Genome Sequence of Ferrimicrobium acidiphilum Strain YE2023, Isolated from a Pulp of Bioleach Reactor.</title>
        <authorList>
            <person name="Elkina Y.A."/>
            <person name="Bulaeva A.G."/>
            <person name="Beletsky A.V."/>
            <person name="Mardanov A.V."/>
        </authorList>
    </citation>
    <scope>NUCLEOTIDE SEQUENCE [LARGE SCALE GENOMIC DNA]</scope>
    <source>
        <strain evidence="9 10">YE2023</strain>
    </source>
</reference>
<keyword evidence="7" id="KW-0472">Membrane</keyword>
<accession>A0ABV3Y4T2</accession>
<dbReference type="SMART" id="SM00382">
    <property type="entry name" value="AAA"/>
    <property type="match status" value="1"/>
</dbReference>
<dbReference type="Gene3D" id="3.40.50.300">
    <property type="entry name" value="P-loop containing nucleotide triphosphate hydrolases"/>
    <property type="match status" value="1"/>
</dbReference>
<proteinExistence type="inferred from homology"/>
<evidence type="ECO:0000256" key="5">
    <source>
        <dbReference type="ARBA" id="ARBA00022741"/>
    </source>
</evidence>
<evidence type="ECO:0000256" key="3">
    <source>
        <dbReference type="ARBA" id="ARBA00022448"/>
    </source>
</evidence>
<keyword evidence="4" id="KW-1003">Cell membrane</keyword>
<feature type="domain" description="ABC transporter" evidence="8">
    <location>
        <begin position="11"/>
        <end position="268"/>
    </location>
</feature>
<keyword evidence="5" id="KW-0547">Nucleotide-binding</keyword>
<comment type="subcellular location">
    <subcellularLocation>
        <location evidence="1">Cell membrane</location>
        <topology evidence="1">Peripheral membrane protein</topology>
    </subcellularLocation>
</comment>
<dbReference type="PANTHER" id="PTHR43297:SF2">
    <property type="entry name" value="DIPEPTIDE TRANSPORT ATP-BINDING PROTEIN DPPD"/>
    <property type="match status" value="1"/>
</dbReference>
<evidence type="ECO:0000256" key="4">
    <source>
        <dbReference type="ARBA" id="ARBA00022475"/>
    </source>
</evidence>
<evidence type="ECO:0000313" key="9">
    <source>
        <dbReference type="EMBL" id="MEX6430576.1"/>
    </source>
</evidence>
<gene>
    <name evidence="9" type="ORF">AB6A68_12140</name>
</gene>
<dbReference type="Proteomes" id="UP001560267">
    <property type="component" value="Unassembled WGS sequence"/>
</dbReference>
<keyword evidence="6 9" id="KW-0067">ATP-binding</keyword>
<dbReference type="EMBL" id="JBFSHR010000062">
    <property type="protein sequence ID" value="MEX6430576.1"/>
    <property type="molecule type" value="Genomic_DNA"/>
</dbReference>
<dbReference type="PROSITE" id="PS50893">
    <property type="entry name" value="ABC_TRANSPORTER_2"/>
    <property type="match status" value="1"/>
</dbReference>
<dbReference type="CDD" id="cd03257">
    <property type="entry name" value="ABC_NikE_OppD_transporters"/>
    <property type="match status" value="1"/>
</dbReference>
<evidence type="ECO:0000313" key="10">
    <source>
        <dbReference type="Proteomes" id="UP001560267"/>
    </source>
</evidence>
<evidence type="ECO:0000256" key="1">
    <source>
        <dbReference type="ARBA" id="ARBA00004202"/>
    </source>
</evidence>
<dbReference type="InterPro" id="IPR027417">
    <property type="entry name" value="P-loop_NTPase"/>
</dbReference>
<organism evidence="9 10">
    <name type="scientific">Ferrimicrobium acidiphilum</name>
    <dbReference type="NCBI Taxonomy" id="121039"/>
    <lineage>
        <taxon>Bacteria</taxon>
        <taxon>Bacillati</taxon>
        <taxon>Actinomycetota</taxon>
        <taxon>Acidimicrobiia</taxon>
        <taxon>Acidimicrobiales</taxon>
        <taxon>Acidimicrobiaceae</taxon>
        <taxon>Ferrimicrobium</taxon>
    </lineage>
</organism>
<comment type="similarity">
    <text evidence="2">Belongs to the ABC transporter superfamily.</text>
</comment>
<dbReference type="Pfam" id="PF08352">
    <property type="entry name" value="oligo_HPY"/>
    <property type="match status" value="1"/>
</dbReference>
<dbReference type="InterPro" id="IPR003439">
    <property type="entry name" value="ABC_transporter-like_ATP-bd"/>
</dbReference>
<evidence type="ECO:0000259" key="8">
    <source>
        <dbReference type="PROSITE" id="PS50893"/>
    </source>
</evidence>
<evidence type="ECO:0000256" key="6">
    <source>
        <dbReference type="ARBA" id="ARBA00022840"/>
    </source>
</evidence>
<evidence type="ECO:0000256" key="7">
    <source>
        <dbReference type="ARBA" id="ARBA00023136"/>
    </source>
</evidence>
<dbReference type="GO" id="GO:0005524">
    <property type="term" value="F:ATP binding"/>
    <property type="evidence" value="ECO:0007669"/>
    <property type="project" value="UniProtKB-KW"/>
</dbReference>
<dbReference type="RefSeq" id="WP_298404569.1">
    <property type="nucleotide sequence ID" value="NZ_JBFSHR010000062.1"/>
</dbReference>
<dbReference type="PROSITE" id="PS00211">
    <property type="entry name" value="ABC_TRANSPORTER_1"/>
    <property type="match status" value="1"/>
</dbReference>
<dbReference type="Pfam" id="PF00005">
    <property type="entry name" value="ABC_tran"/>
    <property type="match status" value="1"/>
</dbReference>
<dbReference type="NCBIfam" id="TIGR01727">
    <property type="entry name" value="oligo_HPY"/>
    <property type="match status" value="1"/>
</dbReference>
<sequence>MSSTADAGPVLQVQNLRLVLYTEKEELFPVDGISFTIDPGETLCLVGESGSGKSLTALTIMRLIELEASVRYEGSVIFAQRDVLTLSQREMNSLRGSEVAMVPQEPMSALNPVLKIGRQLEQVGIYHVKDRKGRRQVRQEFHERAREALVAVGIRDVDRVLLSYPHQLSGGMQQRVLIAMAVIAEPKLIIADEPTTALDVTTQAQILVLLAELQKRTGVGLLLITHDLAVAAQVADRVAVMYAGKIVEQAPVEEFFANPQHPYSVGLLRSVPSIDDGKSHDRLNAISGSVPSLSALPRGCRFAPRCVLAIDQCQSERPDLSVVDSANAHLVACWRPGEMS</sequence>
<dbReference type="PANTHER" id="PTHR43297">
    <property type="entry name" value="OLIGOPEPTIDE TRANSPORT ATP-BINDING PROTEIN APPD"/>
    <property type="match status" value="1"/>
</dbReference>
<dbReference type="SUPFAM" id="SSF52540">
    <property type="entry name" value="P-loop containing nucleoside triphosphate hydrolases"/>
    <property type="match status" value="1"/>
</dbReference>
<dbReference type="InterPro" id="IPR050388">
    <property type="entry name" value="ABC_Ni/Peptide_Import"/>
</dbReference>
<protein>
    <submittedName>
        <fullName evidence="9">ABC transporter ATP-binding protein</fullName>
    </submittedName>
</protein>
<dbReference type="InterPro" id="IPR003593">
    <property type="entry name" value="AAA+_ATPase"/>
</dbReference>
<name>A0ABV3Y4T2_9ACTN</name>
<dbReference type="InterPro" id="IPR017871">
    <property type="entry name" value="ABC_transporter-like_CS"/>
</dbReference>
<evidence type="ECO:0000256" key="2">
    <source>
        <dbReference type="ARBA" id="ARBA00005417"/>
    </source>
</evidence>
<comment type="caution">
    <text evidence="9">The sequence shown here is derived from an EMBL/GenBank/DDBJ whole genome shotgun (WGS) entry which is preliminary data.</text>
</comment>
<dbReference type="InterPro" id="IPR013563">
    <property type="entry name" value="Oligopep_ABC_C"/>
</dbReference>
<keyword evidence="10" id="KW-1185">Reference proteome</keyword>
<keyword evidence="3" id="KW-0813">Transport</keyword>